<name>A0A0J8B2R4_BETVV</name>
<dbReference type="Gramene" id="KMS94137">
    <property type="protein sequence ID" value="KMS94137"/>
    <property type="gene ID" value="BVRB_024430"/>
</dbReference>
<dbReference type="Proteomes" id="UP000035740">
    <property type="component" value="Unassembled WGS sequence"/>
</dbReference>
<protein>
    <submittedName>
        <fullName evidence="2">Uncharacterized protein</fullName>
    </submittedName>
</protein>
<proteinExistence type="predicted"/>
<feature type="region of interest" description="Disordered" evidence="1">
    <location>
        <begin position="29"/>
        <end position="78"/>
    </location>
</feature>
<organism evidence="2 3">
    <name type="scientific">Beta vulgaris subsp. vulgaris</name>
    <name type="common">Beet</name>
    <dbReference type="NCBI Taxonomy" id="3555"/>
    <lineage>
        <taxon>Eukaryota</taxon>
        <taxon>Viridiplantae</taxon>
        <taxon>Streptophyta</taxon>
        <taxon>Embryophyta</taxon>
        <taxon>Tracheophyta</taxon>
        <taxon>Spermatophyta</taxon>
        <taxon>Magnoliopsida</taxon>
        <taxon>eudicotyledons</taxon>
        <taxon>Gunneridae</taxon>
        <taxon>Pentapetalae</taxon>
        <taxon>Caryophyllales</taxon>
        <taxon>Chenopodiaceae</taxon>
        <taxon>Betoideae</taxon>
        <taxon>Beta</taxon>
    </lineage>
</organism>
<gene>
    <name evidence="2" type="ORF">BVRB_024430</name>
</gene>
<accession>A0A0J8B2R4</accession>
<keyword evidence="3" id="KW-1185">Reference proteome</keyword>
<dbReference type="EMBL" id="KQ095810">
    <property type="protein sequence ID" value="KMS94137.1"/>
    <property type="molecule type" value="Genomic_DNA"/>
</dbReference>
<reference evidence="2 3" key="1">
    <citation type="journal article" date="2014" name="Nature">
        <title>The genome of the recently domesticated crop plant sugar beet (Beta vulgaris).</title>
        <authorList>
            <person name="Dohm J.C."/>
            <person name="Minoche A.E."/>
            <person name="Holtgrawe D."/>
            <person name="Capella-Gutierrez S."/>
            <person name="Zakrzewski F."/>
            <person name="Tafer H."/>
            <person name="Rupp O."/>
            <person name="Sorensen T.R."/>
            <person name="Stracke R."/>
            <person name="Reinhardt R."/>
            <person name="Goesmann A."/>
            <person name="Kraft T."/>
            <person name="Schulz B."/>
            <person name="Stadler P.F."/>
            <person name="Schmidt T."/>
            <person name="Gabaldon T."/>
            <person name="Lehrach H."/>
            <person name="Weisshaar B."/>
            <person name="Himmelbauer H."/>
        </authorList>
    </citation>
    <scope>NUCLEOTIDE SEQUENCE [LARGE SCALE GENOMIC DNA]</scope>
    <source>
        <tissue evidence="2">Taproot</tissue>
    </source>
</reference>
<dbReference type="AlphaFoldDB" id="A0A0J8B2R4"/>
<evidence type="ECO:0000313" key="2">
    <source>
        <dbReference type="EMBL" id="KMS94137.1"/>
    </source>
</evidence>
<evidence type="ECO:0000256" key="1">
    <source>
        <dbReference type="SAM" id="MobiDB-lite"/>
    </source>
</evidence>
<sequence length="235" mass="26491">MRNSEALRLKLESIMSTFVTNTWPMEKNASFQSNPGSAFKPTSEGLSAFHDSRGAKRPRVASEASSDEDVQDRLNTTQTSIQSVPFEGERNDSPIIVPHMQYAPIQETPIIYRGDYYVSAPVTKDFTTITNLESNARVHITSCSCIFEEGGNNISFQWMYFVYRSPYYRELTFEFSPTQVLSVVLPQRLIVVDSVCECISQIPSTVAALKSKKKSFFRALTGLGRRQDGESNRRS</sequence>
<evidence type="ECO:0000313" key="3">
    <source>
        <dbReference type="Proteomes" id="UP000035740"/>
    </source>
</evidence>